<dbReference type="PANTHER" id="PTHR23028:SF53">
    <property type="entry name" value="ACYL_TRANSF_3 DOMAIN-CONTAINING PROTEIN"/>
    <property type="match status" value="1"/>
</dbReference>
<dbReference type="SUPFAM" id="SSF52266">
    <property type="entry name" value="SGNH hydrolase"/>
    <property type="match status" value="1"/>
</dbReference>
<proteinExistence type="predicted"/>
<keyword evidence="6 8" id="KW-0472">Membrane</keyword>
<gene>
    <name evidence="10" type="ORF">FC21_GL000938</name>
</gene>
<evidence type="ECO:0000256" key="4">
    <source>
        <dbReference type="ARBA" id="ARBA00022692"/>
    </source>
</evidence>
<evidence type="ECO:0000256" key="1">
    <source>
        <dbReference type="ARBA" id="ARBA00004651"/>
    </source>
</evidence>
<feature type="transmembrane region" description="Helical" evidence="8">
    <location>
        <begin position="384"/>
        <end position="403"/>
    </location>
</feature>
<name>A0A0R1UNR9_9LACO</name>
<feature type="transmembrane region" description="Helical" evidence="8">
    <location>
        <begin position="43"/>
        <end position="65"/>
    </location>
</feature>
<dbReference type="GO" id="GO:0016747">
    <property type="term" value="F:acyltransferase activity, transferring groups other than amino-acyl groups"/>
    <property type="evidence" value="ECO:0007669"/>
    <property type="project" value="InterPro"/>
</dbReference>
<dbReference type="CDD" id="cd01840">
    <property type="entry name" value="SGNH_hydrolase_yrhL_like"/>
    <property type="match status" value="1"/>
</dbReference>
<dbReference type="Gene3D" id="3.40.50.1110">
    <property type="entry name" value="SGNH hydrolase"/>
    <property type="match status" value="1"/>
</dbReference>
<organism evidence="10 11">
    <name type="scientific">Limosilactobacillus equigenerosi DSM 18793 = JCM 14505</name>
    <dbReference type="NCBI Taxonomy" id="1423742"/>
    <lineage>
        <taxon>Bacteria</taxon>
        <taxon>Bacillati</taxon>
        <taxon>Bacillota</taxon>
        <taxon>Bacilli</taxon>
        <taxon>Lactobacillales</taxon>
        <taxon>Lactobacillaceae</taxon>
        <taxon>Limosilactobacillus</taxon>
    </lineage>
</organism>
<reference evidence="10 11" key="1">
    <citation type="journal article" date="2015" name="Genome Announc.">
        <title>Expanding the biotechnology potential of lactobacilli through comparative genomics of 213 strains and associated genera.</title>
        <authorList>
            <person name="Sun Z."/>
            <person name="Harris H.M."/>
            <person name="McCann A."/>
            <person name="Guo C."/>
            <person name="Argimon S."/>
            <person name="Zhang W."/>
            <person name="Yang X."/>
            <person name="Jeffery I.B."/>
            <person name="Cooney J.C."/>
            <person name="Kagawa T.F."/>
            <person name="Liu W."/>
            <person name="Song Y."/>
            <person name="Salvetti E."/>
            <person name="Wrobel A."/>
            <person name="Rasinkangas P."/>
            <person name="Parkhill J."/>
            <person name="Rea M.C."/>
            <person name="O'Sullivan O."/>
            <person name="Ritari J."/>
            <person name="Douillard F.P."/>
            <person name="Paul Ross R."/>
            <person name="Yang R."/>
            <person name="Briner A.E."/>
            <person name="Felis G.E."/>
            <person name="de Vos W.M."/>
            <person name="Barrangou R."/>
            <person name="Klaenhammer T.R."/>
            <person name="Caufield P.W."/>
            <person name="Cui Y."/>
            <person name="Zhang H."/>
            <person name="O'Toole P.W."/>
        </authorList>
    </citation>
    <scope>NUCLEOTIDE SEQUENCE [LARGE SCALE GENOMIC DNA]</scope>
    <source>
        <strain evidence="10 11">DSM 18793</strain>
    </source>
</reference>
<dbReference type="InterPro" id="IPR002656">
    <property type="entry name" value="Acyl_transf_3_dom"/>
</dbReference>
<evidence type="ECO:0000256" key="7">
    <source>
        <dbReference type="ARBA" id="ARBA00023315"/>
    </source>
</evidence>
<dbReference type="Pfam" id="PF01757">
    <property type="entry name" value="Acyl_transf_3"/>
    <property type="match status" value="1"/>
</dbReference>
<evidence type="ECO:0000256" key="5">
    <source>
        <dbReference type="ARBA" id="ARBA00022989"/>
    </source>
</evidence>
<evidence type="ECO:0000256" key="3">
    <source>
        <dbReference type="ARBA" id="ARBA00022679"/>
    </source>
</evidence>
<protein>
    <submittedName>
        <fullName evidence="10">Acyltransferase 3</fullName>
    </submittedName>
</protein>
<feature type="transmembrane region" description="Helical" evidence="8">
    <location>
        <begin position="210"/>
        <end position="227"/>
    </location>
</feature>
<sequence length="618" mass="69782">MAKEDAMQQPTKPRRHVTGVDGLRALAVIAVIIYHLMPNVIPGGFLGVPIFLLISGYFVTMQLTAEYDQTGKMNVLHFYHKRFKKLYPTLIAMLVATSAYIGLFQKTLLKGIRETVLTNLLWVYNWWEVDHGQSYFDRFNGESPFTHLWTLGVEVQFYVLWPLILWLLFILLKRQRTWVKWIVLALGIASAVEMAILYDPMNVNRVYYGTDTRAFSLMLGSFLGLIWPLRRLKAKLTSVAAGTLNVIGMATLLIMIWGFFNLSGEASATYHGAMFAYSLVGMLLLGTVVHPGAVMNRVLTNPVFTWLGQRSYGIYVYQFPVMIFYETAIKVGNAPILHAVIQTALILGISELSYRWIERPLANYDWTTLPQTWQRLISGQWNRGWLTITPVAIMVILAGWALVEPAPKPVKSTTQARITKNAKETAKRNKMIAEGKTPKVDIDSDDVEKKYNLTASQVKQLQQMQVTAVGDSVMVDASSDLQELIPKAYIDGKVGRQANEAPQVLQSLANQGHLANTVILNLGTNGPITDATVEQIMEIVGKKRQVYWLTAHVPTRSWQDDVNNTINATAKKYKNVHVVDWHGLSDKHDDWFAYDHVHMEANGNVQFTRLIATQLLKK</sequence>
<evidence type="ECO:0000259" key="9">
    <source>
        <dbReference type="Pfam" id="PF01757"/>
    </source>
</evidence>
<dbReference type="GO" id="GO:0009103">
    <property type="term" value="P:lipopolysaccharide biosynthetic process"/>
    <property type="evidence" value="ECO:0007669"/>
    <property type="project" value="TreeGrafter"/>
</dbReference>
<keyword evidence="11" id="KW-1185">Reference proteome</keyword>
<dbReference type="PANTHER" id="PTHR23028">
    <property type="entry name" value="ACETYLTRANSFERASE"/>
    <property type="match status" value="1"/>
</dbReference>
<keyword evidence="3 10" id="KW-0808">Transferase</keyword>
<dbReference type="PATRIC" id="fig|1423742.4.peg.979"/>
<dbReference type="InterPro" id="IPR050879">
    <property type="entry name" value="Acyltransferase_3"/>
</dbReference>
<dbReference type="EMBL" id="AZGC01000026">
    <property type="protein sequence ID" value="KRL94895.1"/>
    <property type="molecule type" value="Genomic_DNA"/>
</dbReference>
<feature type="transmembrane region" description="Helical" evidence="8">
    <location>
        <begin position="239"/>
        <end position="260"/>
    </location>
</feature>
<feature type="transmembrane region" description="Helical" evidence="8">
    <location>
        <begin position="86"/>
        <end position="104"/>
    </location>
</feature>
<dbReference type="STRING" id="417373.GCA_001570685_00311"/>
<dbReference type="InterPro" id="IPR036514">
    <property type="entry name" value="SGNH_hydro_sf"/>
</dbReference>
<evidence type="ECO:0000313" key="11">
    <source>
        <dbReference type="Proteomes" id="UP000051084"/>
    </source>
</evidence>
<feature type="transmembrane region" description="Helical" evidence="8">
    <location>
        <begin position="272"/>
        <end position="289"/>
    </location>
</feature>
<evidence type="ECO:0000256" key="6">
    <source>
        <dbReference type="ARBA" id="ARBA00023136"/>
    </source>
</evidence>
<keyword evidence="7 10" id="KW-0012">Acyltransferase</keyword>
<dbReference type="GO" id="GO:0005886">
    <property type="term" value="C:plasma membrane"/>
    <property type="evidence" value="ECO:0007669"/>
    <property type="project" value="UniProtKB-SubCell"/>
</dbReference>
<comment type="subcellular location">
    <subcellularLocation>
        <location evidence="1">Cell membrane</location>
        <topology evidence="1">Multi-pass membrane protein</topology>
    </subcellularLocation>
</comment>
<feature type="transmembrane region" description="Helical" evidence="8">
    <location>
        <begin position="21"/>
        <end position="37"/>
    </location>
</feature>
<keyword evidence="5 8" id="KW-1133">Transmembrane helix</keyword>
<feature type="transmembrane region" description="Helical" evidence="8">
    <location>
        <begin position="179"/>
        <end position="198"/>
    </location>
</feature>
<dbReference type="Proteomes" id="UP000051084">
    <property type="component" value="Unassembled WGS sequence"/>
</dbReference>
<comment type="caution">
    <text evidence="10">The sequence shown here is derived from an EMBL/GenBank/DDBJ whole genome shotgun (WGS) entry which is preliminary data.</text>
</comment>
<keyword evidence="2" id="KW-1003">Cell membrane</keyword>
<feature type="domain" description="Acyltransferase 3" evidence="9">
    <location>
        <begin position="19"/>
        <end position="350"/>
    </location>
</feature>
<evidence type="ECO:0000256" key="8">
    <source>
        <dbReference type="SAM" id="Phobius"/>
    </source>
</evidence>
<keyword evidence="4 8" id="KW-0812">Transmembrane</keyword>
<accession>A0A0R1UNR9</accession>
<evidence type="ECO:0000313" key="10">
    <source>
        <dbReference type="EMBL" id="KRL94895.1"/>
    </source>
</evidence>
<feature type="transmembrane region" description="Helical" evidence="8">
    <location>
        <begin position="155"/>
        <end position="172"/>
    </location>
</feature>
<evidence type="ECO:0000256" key="2">
    <source>
        <dbReference type="ARBA" id="ARBA00022475"/>
    </source>
</evidence>
<dbReference type="AlphaFoldDB" id="A0A0R1UNR9"/>